<reference evidence="2 3" key="1">
    <citation type="journal article" date="2022" name="Front. Microbiol.">
        <title>High genomic differentiation and limited gene flow indicate recent cryptic speciation within the genus Laspinema (cyanobacteria).</title>
        <authorList>
            <person name="Stanojkovic A."/>
            <person name="Skoupy S."/>
            <person name="Skaloud P."/>
            <person name="Dvorak P."/>
        </authorList>
    </citation>
    <scope>NUCLEOTIDE SEQUENCE [LARGE SCALE GENOMIC DNA]</scope>
    <source>
        <strain evidence="2 3">D2a</strain>
    </source>
</reference>
<gene>
    <name evidence="2" type="ORF">NG799_04325</name>
</gene>
<feature type="transmembrane region" description="Helical" evidence="1">
    <location>
        <begin position="127"/>
        <end position="148"/>
    </location>
</feature>
<dbReference type="EMBL" id="JAMXFF010000004">
    <property type="protein sequence ID" value="MCT7965560.1"/>
    <property type="molecule type" value="Genomic_DNA"/>
</dbReference>
<feature type="transmembrane region" description="Helical" evidence="1">
    <location>
        <begin position="61"/>
        <end position="79"/>
    </location>
</feature>
<name>A0ABT2MLD0_9CYAN</name>
<dbReference type="Proteomes" id="UP001525890">
    <property type="component" value="Unassembled WGS sequence"/>
</dbReference>
<evidence type="ECO:0000313" key="3">
    <source>
        <dbReference type="Proteomes" id="UP001525890"/>
    </source>
</evidence>
<protein>
    <recommendedName>
        <fullName evidence="4">Armadillo-type fold-containing protein</fullName>
    </recommendedName>
</protein>
<feature type="transmembrane region" description="Helical" evidence="1">
    <location>
        <begin position="99"/>
        <end position="121"/>
    </location>
</feature>
<proteinExistence type="predicted"/>
<feature type="transmembrane region" description="Helical" evidence="1">
    <location>
        <begin position="36"/>
        <end position="55"/>
    </location>
</feature>
<keyword evidence="1" id="KW-0472">Membrane</keyword>
<keyword evidence="1" id="KW-1133">Transmembrane helix</keyword>
<evidence type="ECO:0000313" key="2">
    <source>
        <dbReference type="EMBL" id="MCT7965560.1"/>
    </source>
</evidence>
<keyword evidence="1" id="KW-0812">Transmembrane</keyword>
<keyword evidence="3" id="KW-1185">Reference proteome</keyword>
<sequence>MAKGLSQWQQRVNELWRASPLLKQGFVDKTGAPMRIRLNGTWLLGGTVTIALLIWNWKLLVATGAGVLVMLATYMIQGWNWHQVRSRLNQSLGGANRQVAVAVGTGGLATLGSYMAVSIWLESPSPWFATAAIAQGIMTLATLILLVWQALNHQVSSEANHLNDRVMNLTDSDPLKRLIAVRQITKSLPMTPLAERRAIADYFRLMLSRETESLVRDAVLDGLQAIEPGKQLGVGMEPLAVPPLKKRTPVKVRPRVYEYEE</sequence>
<evidence type="ECO:0008006" key="4">
    <source>
        <dbReference type="Google" id="ProtNLM"/>
    </source>
</evidence>
<accession>A0ABT2MLD0</accession>
<evidence type="ECO:0000256" key="1">
    <source>
        <dbReference type="SAM" id="Phobius"/>
    </source>
</evidence>
<dbReference type="RefSeq" id="WP_368005251.1">
    <property type="nucleotide sequence ID" value="NZ_JAMXFF010000004.1"/>
</dbReference>
<organism evidence="2 3">
    <name type="scientific">Laspinema palackyanum D2a</name>
    <dbReference type="NCBI Taxonomy" id="2953684"/>
    <lineage>
        <taxon>Bacteria</taxon>
        <taxon>Bacillati</taxon>
        <taxon>Cyanobacteriota</taxon>
        <taxon>Cyanophyceae</taxon>
        <taxon>Oscillatoriophycideae</taxon>
        <taxon>Oscillatoriales</taxon>
        <taxon>Laspinemataceae</taxon>
        <taxon>Laspinema</taxon>
        <taxon>Laspinema palackyanum</taxon>
    </lineage>
</organism>
<comment type="caution">
    <text evidence="2">The sequence shown here is derived from an EMBL/GenBank/DDBJ whole genome shotgun (WGS) entry which is preliminary data.</text>
</comment>